<feature type="compositionally biased region" description="Basic and acidic residues" evidence="1">
    <location>
        <begin position="333"/>
        <end position="342"/>
    </location>
</feature>
<dbReference type="InterPro" id="IPR006569">
    <property type="entry name" value="CID_dom"/>
</dbReference>
<feature type="region of interest" description="Disordered" evidence="1">
    <location>
        <begin position="178"/>
        <end position="236"/>
    </location>
</feature>
<feature type="compositionally biased region" description="Polar residues" evidence="1">
    <location>
        <begin position="436"/>
        <end position="447"/>
    </location>
</feature>
<dbReference type="Proteomes" id="UP000659654">
    <property type="component" value="Unassembled WGS sequence"/>
</dbReference>
<feature type="compositionally biased region" description="Basic and acidic residues" evidence="1">
    <location>
        <begin position="296"/>
        <end position="316"/>
    </location>
</feature>
<dbReference type="CDD" id="cd16982">
    <property type="entry name" value="CID_Pcf11"/>
    <property type="match status" value="1"/>
</dbReference>
<evidence type="ECO:0000313" key="6">
    <source>
        <dbReference type="Proteomes" id="UP000659654"/>
    </source>
</evidence>
<feature type="domain" description="CID" evidence="2">
    <location>
        <begin position="4"/>
        <end position="134"/>
    </location>
</feature>
<dbReference type="GO" id="GO:0003729">
    <property type="term" value="F:mRNA binding"/>
    <property type="evidence" value="ECO:0007669"/>
    <property type="project" value="InterPro"/>
</dbReference>
<feature type="region of interest" description="Disordered" evidence="1">
    <location>
        <begin position="631"/>
        <end position="660"/>
    </location>
</feature>
<feature type="region of interest" description="Disordered" evidence="1">
    <location>
        <begin position="296"/>
        <end position="447"/>
    </location>
</feature>
<dbReference type="EMBL" id="CAJFDI010000001">
    <property type="protein sequence ID" value="CAD5208813.1"/>
    <property type="molecule type" value="Genomic_DNA"/>
</dbReference>
<dbReference type="PROSITE" id="PS51391">
    <property type="entry name" value="CID"/>
    <property type="match status" value="1"/>
</dbReference>
<feature type="compositionally biased region" description="Polar residues" evidence="1">
    <location>
        <begin position="357"/>
        <end position="369"/>
    </location>
</feature>
<dbReference type="Gene3D" id="1.25.40.90">
    <property type="match status" value="1"/>
</dbReference>
<name>A0A1I7RLH9_BURXY</name>
<reference evidence="4" key="2">
    <citation type="submission" date="2020-08" db="EMBL/GenBank/DDBJ databases">
        <authorList>
            <person name="Kikuchi T."/>
        </authorList>
    </citation>
    <scope>NUCLEOTIDE SEQUENCE</scope>
    <source>
        <strain evidence="3">Ka4C1</strain>
    </source>
</reference>
<proteinExistence type="predicted"/>
<dbReference type="SUPFAM" id="SSF48464">
    <property type="entry name" value="ENTH/VHS domain"/>
    <property type="match status" value="1"/>
</dbReference>
<dbReference type="GO" id="GO:0005737">
    <property type="term" value="C:cytoplasm"/>
    <property type="evidence" value="ECO:0007669"/>
    <property type="project" value="TreeGrafter"/>
</dbReference>
<evidence type="ECO:0000259" key="2">
    <source>
        <dbReference type="PROSITE" id="PS51391"/>
    </source>
</evidence>
<dbReference type="GO" id="GO:0031124">
    <property type="term" value="P:mRNA 3'-end processing"/>
    <property type="evidence" value="ECO:0007669"/>
    <property type="project" value="InterPro"/>
</dbReference>
<gene>
    <name evidence="3" type="ORF">BXYJ_LOCUS1049</name>
</gene>
<dbReference type="OrthoDB" id="343582at2759"/>
<dbReference type="InterPro" id="IPR047415">
    <property type="entry name" value="Pcf11_CID"/>
</dbReference>
<dbReference type="GO" id="GO:0006369">
    <property type="term" value="P:termination of RNA polymerase II transcription"/>
    <property type="evidence" value="ECO:0007669"/>
    <property type="project" value="InterPro"/>
</dbReference>
<organism evidence="5 7">
    <name type="scientific">Bursaphelenchus xylophilus</name>
    <name type="common">Pinewood nematode worm</name>
    <name type="synonym">Aphelenchoides xylophilus</name>
    <dbReference type="NCBI Taxonomy" id="6326"/>
    <lineage>
        <taxon>Eukaryota</taxon>
        <taxon>Metazoa</taxon>
        <taxon>Ecdysozoa</taxon>
        <taxon>Nematoda</taxon>
        <taxon>Chromadorea</taxon>
        <taxon>Rhabditida</taxon>
        <taxon>Tylenchina</taxon>
        <taxon>Tylenchomorpha</taxon>
        <taxon>Aphelenchoidea</taxon>
        <taxon>Aphelenchoididae</taxon>
        <taxon>Bursaphelenchus</taxon>
    </lineage>
</organism>
<dbReference type="EMBL" id="CAJFCV020000001">
    <property type="protein sequence ID" value="CAG9082968.1"/>
    <property type="molecule type" value="Genomic_DNA"/>
</dbReference>
<dbReference type="InterPro" id="IPR045154">
    <property type="entry name" value="PCF11-like"/>
</dbReference>
<dbReference type="Proteomes" id="UP000095284">
    <property type="component" value="Unplaced"/>
</dbReference>
<feature type="region of interest" description="Disordered" evidence="1">
    <location>
        <begin position="144"/>
        <end position="165"/>
    </location>
</feature>
<dbReference type="WBParaSite" id="BXY_0156400.1">
    <property type="protein sequence ID" value="BXY_0156400.1"/>
    <property type="gene ID" value="BXY_0156400"/>
</dbReference>
<dbReference type="GO" id="GO:0005849">
    <property type="term" value="C:mRNA cleavage factor complex"/>
    <property type="evidence" value="ECO:0007669"/>
    <property type="project" value="TreeGrafter"/>
</dbReference>
<dbReference type="AlphaFoldDB" id="A0A1I7RLH9"/>
<dbReference type="SMART" id="SM00582">
    <property type="entry name" value="RPR"/>
    <property type="match status" value="1"/>
</dbReference>
<accession>A0A1I7RLH9</accession>
<evidence type="ECO:0000313" key="3">
    <source>
        <dbReference type="EMBL" id="CAD5208813.1"/>
    </source>
</evidence>
<dbReference type="Proteomes" id="UP000582659">
    <property type="component" value="Unassembled WGS sequence"/>
</dbReference>
<evidence type="ECO:0000313" key="4">
    <source>
        <dbReference type="EMBL" id="CAG9082968.1"/>
    </source>
</evidence>
<keyword evidence="6" id="KW-1185">Reference proteome</keyword>
<evidence type="ECO:0000313" key="7">
    <source>
        <dbReference type="WBParaSite" id="BXY_0156400.1"/>
    </source>
</evidence>
<dbReference type="InterPro" id="IPR008942">
    <property type="entry name" value="ENTH_VHS"/>
</dbReference>
<dbReference type="GO" id="GO:0000993">
    <property type="term" value="F:RNA polymerase II complex binding"/>
    <property type="evidence" value="ECO:0007669"/>
    <property type="project" value="InterPro"/>
</dbReference>
<feature type="compositionally biased region" description="Polar residues" evidence="1">
    <location>
        <begin position="193"/>
        <end position="209"/>
    </location>
</feature>
<sequence>MTTDDNVKVEDYKNSLKELTGNHKLKINLLTILADDYSDCSQQIVDCVIESAFQAPPPLKLVHLYLIDSISKNVGAKGGYAIKFSNKIADLFVHVFLQADDKTRGAMYKLRNTWVNVYPRGKLYMIDLKIHELDNNWPVHSLSTSGALSTTAPRPPNPRPPQTAQTTIHVNPRFIERAQNPPQKLVSPPKTDVPQTKNEAPKTVPNNRSHFTDSQSSMASTSSSSSTKSADSPLKAPVTMGAALKTLGKKKEEPQKIAPKVVEKKAVAPKVKKISDLGPIPRKKVEIKQEVKEEVDKTTEKIRKIKKEITKQRRESPTGVPEKKKKLPPKGIPEVRQERGESWKIPQNSRSEPRRPIQNNHINRPQASASPPILVPTAAPGSHAFNLPPQPPISRAPPAHFPPNPNYGPRPPFNGTPPFGAPQFSGPPPPFFNPPTSANSTPISVQSLPPNPGNPMPAHIKNETPRLPNVPGNNRIFVDGKAYEVIYLENEAVIERNGVPHRISFCGPARDVIIDGVAHRMAFGETKEVNIDGHIHRLRFGAPSRELYMGDFPFKGAFGGPPIMATINGKRHEIRLMGPPPEVKIDQDPCYELMRHMQNARQNDGKKEEKKDMSITELLSKLQKSGVLNQIGDKAKTPPASSPIPASRKSPSPVSDEPIIPSKMKLDKSVELDAPAVSLAEFGIEQLQMRYKSVTRDLSEKRSACPDCGIEIEKMDSPEYRRHLDGHLQSELNAKQENAANVRTRPAYQSEEEFIAYSETEEVNHPQISPEAEEKMEIGDEEDQGRDVLSNETELRECSECCEPFEEYFDHDSDEWRLRDCIIVGDKAFHRACKMDVPTSTV</sequence>
<reference evidence="7" key="1">
    <citation type="submission" date="2016-11" db="UniProtKB">
        <authorList>
            <consortium name="WormBaseParasite"/>
        </authorList>
    </citation>
    <scope>IDENTIFICATION</scope>
</reference>
<protein>
    <submittedName>
        <fullName evidence="3">(pine wood nematode) hypothetical protein</fullName>
    </submittedName>
    <submittedName>
        <fullName evidence="7">CID domain-containing protein</fullName>
    </submittedName>
</protein>
<dbReference type="PANTHER" id="PTHR15921:SF3">
    <property type="entry name" value="PRE-MRNA CLEAVAGE COMPLEX 2 PROTEIN PCF11"/>
    <property type="match status" value="1"/>
</dbReference>
<dbReference type="eggNOG" id="KOG2071">
    <property type="taxonomic scope" value="Eukaryota"/>
</dbReference>
<feature type="compositionally biased region" description="Low complexity" evidence="1">
    <location>
        <begin position="213"/>
        <end position="232"/>
    </location>
</feature>
<feature type="compositionally biased region" description="Pro residues" evidence="1">
    <location>
        <begin position="388"/>
        <end position="415"/>
    </location>
</feature>
<dbReference type="Pfam" id="PF04818">
    <property type="entry name" value="CID"/>
    <property type="match status" value="1"/>
</dbReference>
<evidence type="ECO:0000256" key="1">
    <source>
        <dbReference type="SAM" id="MobiDB-lite"/>
    </source>
</evidence>
<dbReference type="SMR" id="A0A1I7RLH9"/>
<evidence type="ECO:0000313" key="5">
    <source>
        <dbReference type="Proteomes" id="UP000095284"/>
    </source>
</evidence>
<dbReference type="PANTHER" id="PTHR15921">
    <property type="entry name" value="PRE-MRNA CLEAVAGE COMPLEX II"/>
    <property type="match status" value="1"/>
</dbReference>